<name>A0A0F9FJ77_9ZZZZ</name>
<protein>
    <submittedName>
        <fullName evidence="2">Uncharacterized protein</fullName>
    </submittedName>
</protein>
<feature type="compositionally biased region" description="Polar residues" evidence="1">
    <location>
        <begin position="74"/>
        <end position="87"/>
    </location>
</feature>
<organism evidence="2">
    <name type="scientific">marine sediment metagenome</name>
    <dbReference type="NCBI Taxonomy" id="412755"/>
    <lineage>
        <taxon>unclassified sequences</taxon>
        <taxon>metagenomes</taxon>
        <taxon>ecological metagenomes</taxon>
    </lineage>
</organism>
<feature type="region of interest" description="Disordered" evidence="1">
    <location>
        <begin position="74"/>
        <end position="99"/>
    </location>
</feature>
<gene>
    <name evidence="2" type="ORF">LCGC14_2236850</name>
</gene>
<dbReference type="AlphaFoldDB" id="A0A0F9FJ77"/>
<dbReference type="EMBL" id="LAZR01030213">
    <property type="protein sequence ID" value="KKL57295.1"/>
    <property type="molecule type" value="Genomic_DNA"/>
</dbReference>
<accession>A0A0F9FJ77</accession>
<comment type="caution">
    <text evidence="2">The sequence shown here is derived from an EMBL/GenBank/DDBJ whole genome shotgun (WGS) entry which is preliminary data.</text>
</comment>
<feature type="non-terminal residue" evidence="2">
    <location>
        <position position="1"/>
    </location>
</feature>
<evidence type="ECO:0000256" key="1">
    <source>
        <dbReference type="SAM" id="MobiDB-lite"/>
    </source>
</evidence>
<evidence type="ECO:0000313" key="2">
    <source>
        <dbReference type="EMBL" id="KKL57295.1"/>
    </source>
</evidence>
<sequence>LDEDRQALVTMARKLLTESKISANRAIDEFSIRADEIGLNKRIVFGGMKPFDIPKEFPATLGQLPAGGQQQITPLTATNPQTGQRIQSFDGGKTWQPIQ</sequence>
<proteinExistence type="predicted"/>
<reference evidence="2" key="1">
    <citation type="journal article" date="2015" name="Nature">
        <title>Complex archaea that bridge the gap between prokaryotes and eukaryotes.</title>
        <authorList>
            <person name="Spang A."/>
            <person name="Saw J.H."/>
            <person name="Jorgensen S.L."/>
            <person name="Zaremba-Niedzwiedzka K."/>
            <person name="Martijn J."/>
            <person name="Lind A.E."/>
            <person name="van Eijk R."/>
            <person name="Schleper C."/>
            <person name="Guy L."/>
            <person name="Ettema T.J."/>
        </authorList>
    </citation>
    <scope>NUCLEOTIDE SEQUENCE</scope>
</reference>